<evidence type="ECO:0000256" key="1">
    <source>
        <dbReference type="SAM" id="Phobius"/>
    </source>
</evidence>
<dbReference type="PROSITE" id="PS50883">
    <property type="entry name" value="EAL"/>
    <property type="match status" value="1"/>
</dbReference>
<feature type="domain" description="EAL" evidence="2">
    <location>
        <begin position="526"/>
        <end position="779"/>
    </location>
</feature>
<dbReference type="CDD" id="cd01948">
    <property type="entry name" value="EAL"/>
    <property type="match status" value="1"/>
</dbReference>
<keyword evidence="1" id="KW-1133">Transmembrane helix</keyword>
<dbReference type="PANTHER" id="PTHR33121:SF71">
    <property type="entry name" value="OXYGEN SENSOR PROTEIN DOSP"/>
    <property type="match status" value="1"/>
</dbReference>
<dbReference type="InterPro" id="IPR050706">
    <property type="entry name" value="Cyclic-di-GMP_PDE-like"/>
</dbReference>
<feature type="transmembrane region" description="Helical" evidence="1">
    <location>
        <begin position="287"/>
        <end position="309"/>
    </location>
</feature>
<dbReference type="InterPro" id="IPR007890">
    <property type="entry name" value="CHASE2"/>
</dbReference>
<evidence type="ECO:0000313" key="3">
    <source>
        <dbReference type="EMBL" id="MXO51386.1"/>
    </source>
</evidence>
<protein>
    <submittedName>
        <fullName evidence="3">EAL domain-containing protein</fullName>
    </submittedName>
</protein>
<dbReference type="PANTHER" id="PTHR33121">
    <property type="entry name" value="CYCLIC DI-GMP PHOSPHODIESTERASE PDEF"/>
    <property type="match status" value="1"/>
</dbReference>
<gene>
    <name evidence="3" type="ORF">GRI42_08740</name>
</gene>
<evidence type="ECO:0000259" key="2">
    <source>
        <dbReference type="PROSITE" id="PS50883"/>
    </source>
</evidence>
<reference evidence="3 4" key="1">
    <citation type="submission" date="2019-12" db="EMBL/GenBank/DDBJ databases">
        <title>Genomic-based taxomic classification of the family Erythrobacteraceae.</title>
        <authorList>
            <person name="Xu L."/>
        </authorList>
    </citation>
    <scope>NUCLEOTIDE SEQUENCE [LARGE SCALE GENOMIC DNA]</scope>
    <source>
        <strain evidence="3 4">DSM 16225</strain>
    </source>
</reference>
<dbReference type="Gene3D" id="3.20.20.450">
    <property type="entry name" value="EAL domain"/>
    <property type="match status" value="1"/>
</dbReference>
<dbReference type="AlphaFoldDB" id="A0A844Y0Q3"/>
<dbReference type="InterPro" id="IPR043128">
    <property type="entry name" value="Rev_trsase/Diguanyl_cyclase"/>
</dbReference>
<name>A0A844Y0Q3_9SPHN</name>
<dbReference type="SMART" id="SM00052">
    <property type="entry name" value="EAL"/>
    <property type="match status" value="1"/>
</dbReference>
<keyword evidence="1" id="KW-0472">Membrane</keyword>
<dbReference type="RefSeq" id="WP_160608115.1">
    <property type="nucleotide sequence ID" value="NZ_WTYF01000004.1"/>
</dbReference>
<dbReference type="OrthoDB" id="7462471at2"/>
<organism evidence="3 4">
    <name type="scientific">Qipengyuania gaetbuli</name>
    <dbReference type="NCBI Taxonomy" id="266952"/>
    <lineage>
        <taxon>Bacteria</taxon>
        <taxon>Pseudomonadati</taxon>
        <taxon>Pseudomonadota</taxon>
        <taxon>Alphaproteobacteria</taxon>
        <taxon>Sphingomonadales</taxon>
        <taxon>Erythrobacteraceae</taxon>
        <taxon>Qipengyuania</taxon>
    </lineage>
</organism>
<dbReference type="GO" id="GO:0071111">
    <property type="term" value="F:cyclic-guanylate-specific phosphodiesterase activity"/>
    <property type="evidence" value="ECO:0007669"/>
    <property type="project" value="InterPro"/>
</dbReference>
<proteinExistence type="predicted"/>
<dbReference type="InterPro" id="IPR001633">
    <property type="entry name" value="EAL_dom"/>
</dbReference>
<sequence>MDEKTALASTPGAGQRLAFRPRSTGTLKRLQHLLWAGAVAFAMLAVFLLEPVTQLSWLIQSRLGGHQPSGDIVFVGTSSKVEEPSQVGERRELTKALQELDAQGVGKVYVDFVLAEGASEQVDADLAEALAQLGPRVVLVDQIEVTSDGLKRKLVKSNDRFSTEHPRVASTHSANYLGYMWQDFFAYDEDLSEGRKSLAASIAGVDTFDAKTFQIDYGFDPSLISTLELGEVAKTGTEQDIDLSGKTVLIGPAAEAGASNVKVPGLVDAPPSFVSIYAAETLKSGRIGFVGGLTVLAFLCAAMALIILANPVKGVRRALYLGVVIALPGLMVFGAKTGVRVEITYALALLLVYAALRSRARWRLRVASIDSETGLPKLRILEQIIAKTQPQSGHIVVARLHGFEHVIKTLGSTERARYVHRLVDRLRAADSELTIYIEGHYLAWQSDEAETERLVDHLEGLRAIFAAPIQVGEESVDVGITFGLADLGAVGLNAVPAAAAAAEETSEAHRPIKIAEVGSRHDELWDISLRARIDDAMQAGEIFCVYQPKIDTVAGTLTGVEALVRWHDPERGFIPPMKFIAQCEKAGRMEHLTRYVLQTACNAGRLLHFRGTAISMSVNISATLLGDMRIVGIVRNTLQATGFDARYLILEITETSRIGDLETAAAILTELKALGLRISIDDFGVGSANFETLFELPFDELKIDRLFVDSISRSAKARAITSSMVAMGNAARITVVAEGAEDAKTLQILNEIGCRYVQGYALARPLSLTNLLEYKVSSKEVASGT</sequence>
<dbReference type="InterPro" id="IPR035919">
    <property type="entry name" value="EAL_sf"/>
</dbReference>
<keyword evidence="1" id="KW-0812">Transmembrane</keyword>
<feature type="transmembrane region" description="Helical" evidence="1">
    <location>
        <begin position="318"/>
        <end position="335"/>
    </location>
</feature>
<dbReference type="Pfam" id="PF00563">
    <property type="entry name" value="EAL"/>
    <property type="match status" value="1"/>
</dbReference>
<dbReference type="SMART" id="SM01080">
    <property type="entry name" value="CHASE2"/>
    <property type="match status" value="1"/>
</dbReference>
<feature type="transmembrane region" description="Helical" evidence="1">
    <location>
        <begin position="30"/>
        <end position="49"/>
    </location>
</feature>
<dbReference type="EMBL" id="WTYF01000004">
    <property type="protein sequence ID" value="MXO51386.1"/>
    <property type="molecule type" value="Genomic_DNA"/>
</dbReference>
<keyword evidence="4" id="KW-1185">Reference proteome</keyword>
<dbReference type="Pfam" id="PF05226">
    <property type="entry name" value="CHASE2"/>
    <property type="match status" value="1"/>
</dbReference>
<dbReference type="SUPFAM" id="SSF141868">
    <property type="entry name" value="EAL domain-like"/>
    <property type="match status" value="1"/>
</dbReference>
<dbReference type="Gene3D" id="3.30.70.270">
    <property type="match status" value="1"/>
</dbReference>
<dbReference type="Proteomes" id="UP000444185">
    <property type="component" value="Unassembled WGS sequence"/>
</dbReference>
<comment type="caution">
    <text evidence="3">The sequence shown here is derived from an EMBL/GenBank/DDBJ whole genome shotgun (WGS) entry which is preliminary data.</text>
</comment>
<accession>A0A844Y0Q3</accession>
<evidence type="ECO:0000313" key="4">
    <source>
        <dbReference type="Proteomes" id="UP000444185"/>
    </source>
</evidence>